<dbReference type="Proteomes" id="UP000824120">
    <property type="component" value="Chromosome 2"/>
</dbReference>
<dbReference type="EMBL" id="JACXVP010000002">
    <property type="protein sequence ID" value="KAG5623500.1"/>
    <property type="molecule type" value="Genomic_DNA"/>
</dbReference>
<protein>
    <submittedName>
        <fullName evidence="1">Uncharacterized protein</fullName>
    </submittedName>
</protein>
<comment type="caution">
    <text evidence="1">The sequence shown here is derived from an EMBL/GenBank/DDBJ whole genome shotgun (WGS) entry which is preliminary data.</text>
</comment>
<sequence>MQNALRSATRAQPLSVFSNPSNFHIFSKSSSQIRLRTLLIKSGKQDDTKMEPRPRLWRQCPAMERDMQLGQMKKVLEGSMEETKRMRKRLTMEIPLGAGFFAQNNVDQPNGSDDPPLVVKSLDSSSQRSLSQMAILAQMARVQINLNSWRLLDGFPIIIRTVESNIHRNLLLYEDFWPVVITPNLINQVSVSVKRAWTKSMRTLSDPLFRLRHALASDDVSCPGLCMLSSPNLSAIFLIPPFQER</sequence>
<reference evidence="1 2" key="1">
    <citation type="submission" date="2020-09" db="EMBL/GenBank/DDBJ databases">
        <title>De no assembly of potato wild relative species, Solanum commersonii.</title>
        <authorList>
            <person name="Cho K."/>
        </authorList>
    </citation>
    <scope>NUCLEOTIDE SEQUENCE [LARGE SCALE GENOMIC DNA]</scope>
    <source>
        <strain evidence="1">LZ3.2</strain>
        <tissue evidence="1">Leaf</tissue>
    </source>
</reference>
<dbReference type="AlphaFoldDB" id="A0A9J6AGR9"/>
<organism evidence="1 2">
    <name type="scientific">Solanum commersonii</name>
    <name type="common">Commerson's wild potato</name>
    <name type="synonym">Commerson's nightshade</name>
    <dbReference type="NCBI Taxonomy" id="4109"/>
    <lineage>
        <taxon>Eukaryota</taxon>
        <taxon>Viridiplantae</taxon>
        <taxon>Streptophyta</taxon>
        <taxon>Embryophyta</taxon>
        <taxon>Tracheophyta</taxon>
        <taxon>Spermatophyta</taxon>
        <taxon>Magnoliopsida</taxon>
        <taxon>eudicotyledons</taxon>
        <taxon>Gunneridae</taxon>
        <taxon>Pentapetalae</taxon>
        <taxon>asterids</taxon>
        <taxon>lamiids</taxon>
        <taxon>Solanales</taxon>
        <taxon>Solanaceae</taxon>
        <taxon>Solanoideae</taxon>
        <taxon>Solaneae</taxon>
        <taxon>Solanum</taxon>
    </lineage>
</organism>
<evidence type="ECO:0000313" key="2">
    <source>
        <dbReference type="Proteomes" id="UP000824120"/>
    </source>
</evidence>
<dbReference type="OrthoDB" id="1702799at2759"/>
<evidence type="ECO:0000313" key="1">
    <source>
        <dbReference type="EMBL" id="KAG5623500.1"/>
    </source>
</evidence>
<gene>
    <name evidence="1" type="ORF">H5410_008718</name>
</gene>
<name>A0A9J6AGR9_SOLCO</name>
<accession>A0A9J6AGR9</accession>
<proteinExistence type="predicted"/>
<keyword evidence="2" id="KW-1185">Reference proteome</keyword>